<feature type="chain" id="PRO_5042007421" evidence="1">
    <location>
        <begin position="24"/>
        <end position="196"/>
    </location>
</feature>
<evidence type="ECO:0000313" key="3">
    <source>
        <dbReference type="Proteomes" id="UP001195914"/>
    </source>
</evidence>
<protein>
    <submittedName>
        <fullName evidence="2">Uncharacterized protein</fullName>
    </submittedName>
</protein>
<proteinExistence type="predicted"/>
<comment type="caution">
    <text evidence="2">The sequence shown here is derived from an EMBL/GenBank/DDBJ whole genome shotgun (WGS) entry which is preliminary data.</text>
</comment>
<gene>
    <name evidence="2" type="ORF">X943_000119</name>
</gene>
<sequence>MDSSASVLLMILGIIIRINIASADQYTFTLPVYVYPIKHFPSYGSASTNRIFLNYFQANVVNMMVNTSAVKNESFQEVFDASIFSTTSSSSELNLNAATLINRMWARDFINEINMYRMSYIHQRYLCASQQLMKEPLVNDAFEDMTFDEPLDRMVVYQWIYHLQQSYTTFMTNASKLHLKWQSVREKLNTDTPPES</sequence>
<organism evidence="2 3">
    <name type="scientific">Babesia divergens</name>
    <dbReference type="NCBI Taxonomy" id="32595"/>
    <lineage>
        <taxon>Eukaryota</taxon>
        <taxon>Sar</taxon>
        <taxon>Alveolata</taxon>
        <taxon>Apicomplexa</taxon>
        <taxon>Aconoidasida</taxon>
        <taxon>Piroplasmida</taxon>
        <taxon>Babesiidae</taxon>
        <taxon>Babesia</taxon>
    </lineage>
</organism>
<dbReference type="Proteomes" id="UP001195914">
    <property type="component" value="Unassembled WGS sequence"/>
</dbReference>
<evidence type="ECO:0000313" key="2">
    <source>
        <dbReference type="EMBL" id="KAK1935875.1"/>
    </source>
</evidence>
<reference evidence="2" key="1">
    <citation type="journal article" date="2014" name="Nucleic Acids Res.">
        <title>The evolutionary dynamics of variant antigen genes in Babesia reveal a history of genomic innovation underlying host-parasite interaction.</title>
        <authorList>
            <person name="Jackson A.P."/>
            <person name="Otto T.D."/>
            <person name="Darby A."/>
            <person name="Ramaprasad A."/>
            <person name="Xia D."/>
            <person name="Echaide I.E."/>
            <person name="Farber M."/>
            <person name="Gahlot S."/>
            <person name="Gamble J."/>
            <person name="Gupta D."/>
            <person name="Gupta Y."/>
            <person name="Jackson L."/>
            <person name="Malandrin L."/>
            <person name="Malas T.B."/>
            <person name="Moussa E."/>
            <person name="Nair M."/>
            <person name="Reid A.J."/>
            <person name="Sanders M."/>
            <person name="Sharma J."/>
            <person name="Tracey A."/>
            <person name="Quail M.A."/>
            <person name="Weir W."/>
            <person name="Wastling J.M."/>
            <person name="Hall N."/>
            <person name="Willadsen P."/>
            <person name="Lingelbach K."/>
            <person name="Shiels B."/>
            <person name="Tait A."/>
            <person name="Berriman M."/>
            <person name="Allred D.R."/>
            <person name="Pain A."/>
        </authorList>
    </citation>
    <scope>NUCLEOTIDE SEQUENCE</scope>
    <source>
        <strain evidence="2">1802A</strain>
    </source>
</reference>
<feature type="signal peptide" evidence="1">
    <location>
        <begin position="1"/>
        <end position="23"/>
    </location>
</feature>
<accession>A0AAD9GCH6</accession>
<keyword evidence="1" id="KW-0732">Signal</keyword>
<name>A0AAD9GCH6_BABDI</name>
<dbReference type="AlphaFoldDB" id="A0AAD9GCH6"/>
<evidence type="ECO:0000256" key="1">
    <source>
        <dbReference type="SAM" id="SignalP"/>
    </source>
</evidence>
<dbReference type="EMBL" id="JAHBMH010000044">
    <property type="protein sequence ID" value="KAK1935875.1"/>
    <property type="molecule type" value="Genomic_DNA"/>
</dbReference>
<reference evidence="2" key="2">
    <citation type="submission" date="2021-05" db="EMBL/GenBank/DDBJ databases">
        <authorList>
            <person name="Pain A."/>
        </authorList>
    </citation>
    <scope>NUCLEOTIDE SEQUENCE</scope>
    <source>
        <strain evidence="2">1802A</strain>
    </source>
</reference>
<keyword evidence="3" id="KW-1185">Reference proteome</keyword>